<gene>
    <name evidence="2" type="ORF">SAMN02910414_01998</name>
</gene>
<dbReference type="EMBL" id="FNPG01000025">
    <property type="protein sequence ID" value="SDY63168.1"/>
    <property type="molecule type" value="Genomic_DNA"/>
</dbReference>
<keyword evidence="1" id="KW-0472">Membrane</keyword>
<keyword evidence="1" id="KW-1133">Transmembrane helix</keyword>
<protein>
    <submittedName>
        <fullName evidence="2">Uncharacterized protein</fullName>
    </submittedName>
</protein>
<dbReference type="RefSeq" id="WP_074718571.1">
    <property type="nucleotide sequence ID" value="NZ_FNPG01000025.1"/>
</dbReference>
<evidence type="ECO:0000313" key="3">
    <source>
        <dbReference type="Proteomes" id="UP000183918"/>
    </source>
</evidence>
<feature type="transmembrane region" description="Helical" evidence="1">
    <location>
        <begin position="7"/>
        <end position="29"/>
    </location>
</feature>
<feature type="transmembrane region" description="Helical" evidence="1">
    <location>
        <begin position="60"/>
        <end position="78"/>
    </location>
</feature>
<sequence length="100" mass="11100">MQKITKRVASAIMCIFLVVALFTSVFFVVENAHHQCTNKEGCPICAEIVQSLNFIAGIRLLPAPAILIIIAQMAFFVVQEICQQLDNHTTLISLKVELLD</sequence>
<dbReference type="STRING" id="1122142.SAMN02910414_01998"/>
<reference evidence="2 3" key="1">
    <citation type="submission" date="2016-10" db="EMBL/GenBank/DDBJ databases">
        <authorList>
            <person name="de Groot N.N."/>
        </authorList>
    </citation>
    <scope>NUCLEOTIDE SEQUENCE [LARGE SCALE GENOMIC DNA]</scope>
    <source>
        <strain evidence="2 3">DSM 14045</strain>
    </source>
</reference>
<accession>A0A1H3LGU5</accession>
<organism evidence="2 3">
    <name type="scientific">Lachnobacterium bovis DSM 14045</name>
    <dbReference type="NCBI Taxonomy" id="1122142"/>
    <lineage>
        <taxon>Bacteria</taxon>
        <taxon>Bacillati</taxon>
        <taxon>Bacillota</taxon>
        <taxon>Clostridia</taxon>
        <taxon>Lachnospirales</taxon>
        <taxon>Lachnospiraceae</taxon>
        <taxon>Lachnobacterium</taxon>
    </lineage>
</organism>
<dbReference type="OrthoDB" id="1863318at2"/>
<keyword evidence="1" id="KW-0812">Transmembrane</keyword>
<evidence type="ECO:0000313" key="2">
    <source>
        <dbReference type="EMBL" id="SDY63168.1"/>
    </source>
</evidence>
<dbReference type="AlphaFoldDB" id="A0A1H3LGU5"/>
<evidence type="ECO:0000256" key="1">
    <source>
        <dbReference type="SAM" id="Phobius"/>
    </source>
</evidence>
<name>A0A1H3LGU5_9FIRM</name>
<keyword evidence="3" id="KW-1185">Reference proteome</keyword>
<proteinExistence type="predicted"/>
<dbReference type="Proteomes" id="UP000183918">
    <property type="component" value="Unassembled WGS sequence"/>
</dbReference>